<protein>
    <submittedName>
        <fullName evidence="5">Uncharacterized protein</fullName>
    </submittedName>
</protein>
<dbReference type="EMBL" id="CAJPWZ010000091">
    <property type="protein sequence ID" value="CAG2185496.1"/>
    <property type="molecule type" value="Genomic_DNA"/>
</dbReference>
<name>A0A8S3PRV7_MYTED</name>
<feature type="domain" description="VWFC" evidence="3">
    <location>
        <begin position="136"/>
        <end position="201"/>
    </location>
</feature>
<keyword evidence="1" id="KW-1015">Disulfide bond</keyword>
<dbReference type="PROSITE" id="PS51670">
    <property type="entry name" value="SHKT"/>
    <property type="match status" value="1"/>
</dbReference>
<evidence type="ECO:0000259" key="3">
    <source>
        <dbReference type="PROSITE" id="PS50184"/>
    </source>
</evidence>
<reference evidence="5" key="1">
    <citation type="submission" date="2021-03" db="EMBL/GenBank/DDBJ databases">
        <authorList>
            <person name="Bekaert M."/>
        </authorList>
    </citation>
    <scope>NUCLEOTIDE SEQUENCE</scope>
</reference>
<sequence length="216" mass="24454">MNITKAWIICTVALFQTVTLSIAAVQTTVATMSNPQENSSVPTSTTNYITEPPCFDKLNNCGDYGNDVCLGIFHSWAFENCKRHCGMCYTTVQNGCHDKEFEPTICSSKRDVICTDAAYTAYAEVYCQKTCNLCPGVCSYGGQTYKQDERWFDGCKFACVCEDAMIGQYKCYNLCPTYRIPEVCHWNAAPAGYCCRRPECPLYIYRLYDLIYIPDY</sequence>
<evidence type="ECO:0000256" key="1">
    <source>
        <dbReference type="PROSITE-ProRule" id="PRU01005"/>
    </source>
</evidence>
<proteinExistence type="predicted"/>
<dbReference type="InterPro" id="IPR003582">
    <property type="entry name" value="ShKT_dom"/>
</dbReference>
<dbReference type="Pfam" id="PF01549">
    <property type="entry name" value="ShK"/>
    <property type="match status" value="2"/>
</dbReference>
<dbReference type="Gene3D" id="1.10.10.1940">
    <property type="match status" value="1"/>
</dbReference>
<evidence type="ECO:0000313" key="5">
    <source>
        <dbReference type="EMBL" id="CAG2185496.1"/>
    </source>
</evidence>
<feature type="signal peptide" evidence="2">
    <location>
        <begin position="1"/>
        <end position="23"/>
    </location>
</feature>
<feature type="disulfide bond" evidence="1">
    <location>
        <begin position="54"/>
        <end position="88"/>
    </location>
</feature>
<dbReference type="Proteomes" id="UP000683360">
    <property type="component" value="Unassembled WGS sequence"/>
</dbReference>
<accession>A0A8S3PRV7</accession>
<comment type="caution">
    <text evidence="1">Lacks conserved residue(s) required for the propagation of feature annotation.</text>
</comment>
<dbReference type="OrthoDB" id="6106445at2759"/>
<evidence type="ECO:0000313" key="6">
    <source>
        <dbReference type="Proteomes" id="UP000683360"/>
    </source>
</evidence>
<dbReference type="InterPro" id="IPR001007">
    <property type="entry name" value="VWF_dom"/>
</dbReference>
<gene>
    <name evidence="5" type="ORF">MEDL_1117</name>
</gene>
<dbReference type="AlphaFoldDB" id="A0A8S3PRV7"/>
<dbReference type="PROSITE" id="PS50184">
    <property type="entry name" value="VWFC_2"/>
    <property type="match status" value="1"/>
</dbReference>
<keyword evidence="6" id="KW-1185">Reference proteome</keyword>
<evidence type="ECO:0000259" key="4">
    <source>
        <dbReference type="PROSITE" id="PS51670"/>
    </source>
</evidence>
<dbReference type="SMART" id="SM00254">
    <property type="entry name" value="ShKT"/>
    <property type="match status" value="2"/>
</dbReference>
<feature type="chain" id="PRO_5035818963" evidence="2">
    <location>
        <begin position="24"/>
        <end position="216"/>
    </location>
</feature>
<organism evidence="5 6">
    <name type="scientific">Mytilus edulis</name>
    <name type="common">Blue mussel</name>
    <dbReference type="NCBI Taxonomy" id="6550"/>
    <lineage>
        <taxon>Eukaryota</taxon>
        <taxon>Metazoa</taxon>
        <taxon>Spiralia</taxon>
        <taxon>Lophotrochozoa</taxon>
        <taxon>Mollusca</taxon>
        <taxon>Bivalvia</taxon>
        <taxon>Autobranchia</taxon>
        <taxon>Pteriomorphia</taxon>
        <taxon>Mytilida</taxon>
        <taxon>Mytiloidea</taxon>
        <taxon>Mytilidae</taxon>
        <taxon>Mytilinae</taxon>
        <taxon>Mytilus</taxon>
    </lineage>
</organism>
<keyword evidence="2" id="KW-0732">Signal</keyword>
<feature type="domain" description="ShKT" evidence="4">
    <location>
        <begin position="54"/>
        <end position="88"/>
    </location>
</feature>
<comment type="caution">
    <text evidence="5">The sequence shown here is derived from an EMBL/GenBank/DDBJ whole genome shotgun (WGS) entry which is preliminary data.</text>
</comment>
<evidence type="ECO:0000256" key="2">
    <source>
        <dbReference type="SAM" id="SignalP"/>
    </source>
</evidence>